<accession>A0A8E2AWG8</accession>
<keyword evidence="5" id="KW-0808">Transferase</keyword>
<dbReference type="GO" id="GO:0032259">
    <property type="term" value="P:methylation"/>
    <property type="evidence" value="ECO:0007669"/>
    <property type="project" value="UniProtKB-KW"/>
</dbReference>
<dbReference type="EC" id="2.1.1.100" evidence="5"/>
<feature type="transmembrane region" description="Helical" evidence="5">
    <location>
        <begin position="163"/>
        <end position="185"/>
    </location>
</feature>
<keyword evidence="4 5" id="KW-0472">Membrane</keyword>
<feature type="transmembrane region" description="Helical" evidence="5">
    <location>
        <begin position="112"/>
        <end position="129"/>
    </location>
</feature>
<dbReference type="GO" id="GO:0005789">
    <property type="term" value="C:endoplasmic reticulum membrane"/>
    <property type="evidence" value="ECO:0007669"/>
    <property type="project" value="UniProtKB-SubCell"/>
</dbReference>
<evidence type="ECO:0000256" key="5">
    <source>
        <dbReference type="RuleBase" id="RU362022"/>
    </source>
</evidence>
<protein>
    <recommendedName>
        <fullName evidence="5">Protein-S-isoprenylcysteine O-methyltransferase</fullName>
        <ecNumber evidence="5">2.1.1.100</ecNumber>
    </recommendedName>
</protein>
<evidence type="ECO:0000256" key="1">
    <source>
        <dbReference type="ARBA" id="ARBA00004141"/>
    </source>
</evidence>
<comment type="subcellular location">
    <subcellularLocation>
        <location evidence="5">Endoplasmic reticulum membrane</location>
        <topology evidence="5">Multi-pass membrane protein</topology>
    </subcellularLocation>
    <subcellularLocation>
        <location evidence="1">Membrane</location>
        <topology evidence="1">Multi-pass membrane protein</topology>
    </subcellularLocation>
</comment>
<evidence type="ECO:0000256" key="4">
    <source>
        <dbReference type="ARBA" id="ARBA00023136"/>
    </source>
</evidence>
<comment type="catalytic activity">
    <reaction evidence="5">
        <text>[protein]-C-terminal S-[(2E,6E)-farnesyl]-L-cysteine + S-adenosyl-L-methionine = [protein]-C-terminal S-[(2E,6E)-farnesyl]-L-cysteine methyl ester + S-adenosyl-L-homocysteine</text>
        <dbReference type="Rhea" id="RHEA:21672"/>
        <dbReference type="Rhea" id="RHEA-COMP:12125"/>
        <dbReference type="Rhea" id="RHEA-COMP:12126"/>
        <dbReference type="ChEBI" id="CHEBI:57856"/>
        <dbReference type="ChEBI" id="CHEBI:59789"/>
        <dbReference type="ChEBI" id="CHEBI:90510"/>
        <dbReference type="ChEBI" id="CHEBI:90511"/>
        <dbReference type="EC" id="2.1.1.100"/>
    </reaction>
</comment>
<dbReference type="EMBL" id="KV722372">
    <property type="protein sequence ID" value="OCH92221.1"/>
    <property type="molecule type" value="Genomic_DNA"/>
</dbReference>
<dbReference type="Pfam" id="PF04140">
    <property type="entry name" value="ICMT"/>
    <property type="match status" value="1"/>
</dbReference>
<feature type="transmembrane region" description="Helical" evidence="5">
    <location>
        <begin position="197"/>
        <end position="215"/>
    </location>
</feature>
<comment type="similarity">
    <text evidence="5">Belongs to the class VI-like SAM-binding methyltransferase superfamily. Isoprenylcysteine carboxyl methyltransferase family.</text>
</comment>
<keyword evidence="2 5" id="KW-0812">Transmembrane</keyword>
<reference evidence="6 7" key="1">
    <citation type="submission" date="2016-07" db="EMBL/GenBank/DDBJ databases">
        <title>Draft genome of the white-rot fungus Obba rivulosa 3A-2.</title>
        <authorList>
            <consortium name="DOE Joint Genome Institute"/>
            <person name="Miettinen O."/>
            <person name="Riley R."/>
            <person name="Acob R."/>
            <person name="Barry K."/>
            <person name="Cullen D."/>
            <person name="De Vries R."/>
            <person name="Hainaut M."/>
            <person name="Hatakka A."/>
            <person name="Henrissat B."/>
            <person name="Hilden K."/>
            <person name="Kuo R."/>
            <person name="Labutti K."/>
            <person name="Lipzen A."/>
            <person name="Makela M.R."/>
            <person name="Sandor L."/>
            <person name="Spatafora J.W."/>
            <person name="Grigoriev I.V."/>
            <person name="Hibbett D.S."/>
        </authorList>
    </citation>
    <scope>NUCLEOTIDE SEQUENCE [LARGE SCALE GENOMIC DNA]</scope>
    <source>
        <strain evidence="6 7">3A-2</strain>
    </source>
</reference>
<dbReference type="PANTHER" id="PTHR12714">
    <property type="entry name" value="PROTEIN-S ISOPRENYLCYSTEINE O-METHYLTRANSFERASE"/>
    <property type="match status" value="1"/>
</dbReference>
<name>A0A8E2AWG8_9APHY</name>
<dbReference type="Proteomes" id="UP000250043">
    <property type="component" value="Unassembled WGS sequence"/>
</dbReference>
<dbReference type="Gene3D" id="1.20.120.1630">
    <property type="match status" value="1"/>
</dbReference>
<gene>
    <name evidence="6" type="ORF">OBBRIDRAFT_833566</name>
</gene>
<evidence type="ECO:0000313" key="6">
    <source>
        <dbReference type="EMBL" id="OCH92221.1"/>
    </source>
</evidence>
<keyword evidence="7" id="KW-1185">Reference proteome</keyword>
<evidence type="ECO:0000313" key="7">
    <source>
        <dbReference type="Proteomes" id="UP000250043"/>
    </source>
</evidence>
<evidence type="ECO:0000256" key="3">
    <source>
        <dbReference type="ARBA" id="ARBA00022989"/>
    </source>
</evidence>
<dbReference type="OrthoDB" id="422086at2759"/>
<keyword evidence="5" id="KW-0949">S-adenosyl-L-methionine</keyword>
<evidence type="ECO:0000256" key="2">
    <source>
        <dbReference type="ARBA" id="ARBA00022692"/>
    </source>
</evidence>
<comment type="caution">
    <text evidence="5">Lacks conserved residue(s) required for the propagation of feature annotation.</text>
</comment>
<keyword evidence="3 5" id="KW-1133">Transmembrane helix</keyword>
<sequence length="248" mass="27317">MSVLAPLLSTPLLKIPILLGRASLIKAACSPPPTAPAKSEEAKRFGGKDPIMLIGGPRLSIVMRVVSWTTSICEAAVIAATQFPSELSDRVLSTLIFGPSSGAYKLGITPQWLLGVSLIYVGGLTRLICHNTLGRYFTWNLAVRDDHKLITSGPYRIVRHPSYTGMILIGAGNLVCTFADGSWWKESGLLDTPLGKFLRPAWIVYWIVIPLLIVIRAPKEDAVLSKEFGDEWKAWAKRTPYRLIPFIY</sequence>
<dbReference type="GO" id="GO:0004671">
    <property type="term" value="F:protein C-terminal S-isoprenylcysteine carboxyl O-methyltransferase activity"/>
    <property type="evidence" value="ECO:0007669"/>
    <property type="project" value="UniProtKB-EC"/>
</dbReference>
<keyword evidence="5" id="KW-0256">Endoplasmic reticulum</keyword>
<dbReference type="PANTHER" id="PTHR12714:SF9">
    <property type="entry name" value="PROTEIN-S-ISOPRENYLCYSTEINE O-METHYLTRANSFERASE"/>
    <property type="match status" value="1"/>
</dbReference>
<dbReference type="AlphaFoldDB" id="A0A8E2AWG8"/>
<organism evidence="6 7">
    <name type="scientific">Obba rivulosa</name>
    <dbReference type="NCBI Taxonomy" id="1052685"/>
    <lineage>
        <taxon>Eukaryota</taxon>
        <taxon>Fungi</taxon>
        <taxon>Dikarya</taxon>
        <taxon>Basidiomycota</taxon>
        <taxon>Agaricomycotina</taxon>
        <taxon>Agaricomycetes</taxon>
        <taxon>Polyporales</taxon>
        <taxon>Gelatoporiaceae</taxon>
        <taxon>Obba</taxon>
    </lineage>
</organism>
<dbReference type="InterPro" id="IPR007269">
    <property type="entry name" value="ICMT_MeTrfase"/>
</dbReference>
<keyword evidence="5" id="KW-0489">Methyltransferase</keyword>
<proteinExistence type="inferred from homology"/>